<organism evidence="5 6">
    <name type="scientific">Escherichia coli</name>
    <dbReference type="NCBI Taxonomy" id="562"/>
    <lineage>
        <taxon>Bacteria</taxon>
        <taxon>Pseudomonadati</taxon>
        <taxon>Pseudomonadota</taxon>
        <taxon>Gammaproteobacteria</taxon>
        <taxon>Enterobacterales</taxon>
        <taxon>Enterobacteriaceae</taxon>
        <taxon>Escherichia</taxon>
    </lineage>
</organism>
<keyword evidence="3 5" id="KW-0808">Transferase</keyword>
<dbReference type="SUPFAM" id="SSF53448">
    <property type="entry name" value="Nucleotide-diphospho-sugar transferases"/>
    <property type="match status" value="1"/>
</dbReference>
<keyword evidence="2" id="KW-0328">Glycosyltransferase</keyword>
<dbReference type="EMBL" id="AATLXB010000044">
    <property type="protein sequence ID" value="EFM7862048.1"/>
    <property type="molecule type" value="Genomic_DNA"/>
</dbReference>
<dbReference type="AlphaFoldDB" id="A0A828N0Y5"/>
<dbReference type="PANTHER" id="PTHR43179:SF12">
    <property type="entry name" value="GALACTOFURANOSYLTRANSFERASE GLFT2"/>
    <property type="match status" value="1"/>
</dbReference>
<dbReference type="CDD" id="cd04185">
    <property type="entry name" value="GT_2_like_b"/>
    <property type="match status" value="1"/>
</dbReference>
<evidence type="ECO:0000259" key="4">
    <source>
        <dbReference type="Pfam" id="PF00535"/>
    </source>
</evidence>
<comment type="caution">
    <text evidence="5">The sequence shown here is derived from an EMBL/GenBank/DDBJ whole genome shotgun (WGS) entry which is preliminary data.</text>
</comment>
<dbReference type="Pfam" id="PF00535">
    <property type="entry name" value="Glycos_transf_2"/>
    <property type="match status" value="1"/>
</dbReference>
<evidence type="ECO:0000256" key="3">
    <source>
        <dbReference type="ARBA" id="ARBA00022679"/>
    </source>
</evidence>
<name>A0A828N0Y5_ECOLX</name>
<evidence type="ECO:0000256" key="2">
    <source>
        <dbReference type="ARBA" id="ARBA00022676"/>
    </source>
</evidence>
<dbReference type="InterPro" id="IPR001173">
    <property type="entry name" value="Glyco_trans_2-like"/>
</dbReference>
<dbReference type="RefSeq" id="WP_260836677.1">
    <property type="nucleotide sequence ID" value="NZ_JAKRUH010000001.1"/>
</dbReference>
<dbReference type="InterPro" id="IPR029044">
    <property type="entry name" value="Nucleotide-diphossugar_trans"/>
</dbReference>
<dbReference type="PANTHER" id="PTHR43179">
    <property type="entry name" value="RHAMNOSYLTRANSFERASE WBBL"/>
    <property type="match status" value="1"/>
</dbReference>
<evidence type="ECO:0000256" key="1">
    <source>
        <dbReference type="ARBA" id="ARBA00006739"/>
    </source>
</evidence>
<comment type="similarity">
    <text evidence="1">Belongs to the glycosyltransferase 2 family.</text>
</comment>
<dbReference type="GO" id="GO:0016757">
    <property type="term" value="F:glycosyltransferase activity"/>
    <property type="evidence" value="ECO:0007669"/>
    <property type="project" value="UniProtKB-KW"/>
</dbReference>
<evidence type="ECO:0000313" key="6">
    <source>
        <dbReference type="Proteomes" id="UP000587626"/>
    </source>
</evidence>
<accession>A0A828N0Y5</accession>
<gene>
    <name evidence="5" type="ORF">B6R15_003335</name>
</gene>
<dbReference type="Gene3D" id="3.90.550.10">
    <property type="entry name" value="Spore Coat Polysaccharide Biosynthesis Protein SpsA, Chain A"/>
    <property type="match status" value="1"/>
</dbReference>
<feature type="domain" description="Glycosyltransferase 2-like" evidence="4">
    <location>
        <begin position="6"/>
        <end position="120"/>
    </location>
</feature>
<reference evidence="5 6" key="1">
    <citation type="submission" date="2018-08" db="EMBL/GenBank/DDBJ databases">
        <authorList>
            <consortium name="GenomeTrakr network: Whole genome sequencing for foodborne pathogen traceback"/>
        </authorList>
    </citation>
    <scope>NUCLEOTIDE SEQUENCE [LARGE SCALE GENOMIC DNA]</scope>
    <source>
        <strain evidence="5 6">NC_STEC194</strain>
    </source>
</reference>
<sequence length="300" mass="34794">MTVIAIVVTFNRCALLKKVLYSLLSQSIALNKIIIIDNDSNDDTAKVVHDFSEVDDIFYYYNTGDNLGGAGGFYQGFKIAEQFDYDYLWLMDDDLLPEPDCLEKLIQDRPEGIVQPVRYDLDGACAEISPVEYNLQKIFCRNPKTKTVKEVISTVISNNCREIDIAGVPFEGPLISKSVVNKVGYPNPDFFIFNDDLDYSLRTRSKGFSIKCIVDARATRLLKNNQKNDLKSWKGYFMLRNHYYILRNYGENKLVKNRVYLIMFYYFLKSVFSFDYKFAKVVIFSFKDSFSLKNSKRFRP</sequence>
<proteinExistence type="inferred from homology"/>
<dbReference type="Proteomes" id="UP000587626">
    <property type="component" value="Unassembled WGS sequence"/>
</dbReference>
<evidence type="ECO:0000313" key="5">
    <source>
        <dbReference type="EMBL" id="EFM7862048.1"/>
    </source>
</evidence>
<protein>
    <submittedName>
        <fullName evidence="5">Glycosyltransferase</fullName>
    </submittedName>
</protein>